<dbReference type="SUPFAM" id="SSF56112">
    <property type="entry name" value="Protein kinase-like (PK-like)"/>
    <property type="match status" value="1"/>
</dbReference>
<dbReference type="STRING" id="105231.A0A1Y1ID84"/>
<evidence type="ECO:0000256" key="7">
    <source>
        <dbReference type="SAM" id="Phobius"/>
    </source>
</evidence>
<keyword evidence="1" id="KW-0808">Transferase</keyword>
<keyword evidence="7" id="KW-1133">Transmembrane helix</keyword>
<dbReference type="Proteomes" id="UP000054558">
    <property type="component" value="Unassembled WGS sequence"/>
</dbReference>
<feature type="region of interest" description="Disordered" evidence="6">
    <location>
        <begin position="74"/>
        <end position="110"/>
    </location>
</feature>
<dbReference type="InterPro" id="IPR000719">
    <property type="entry name" value="Prot_kinase_dom"/>
</dbReference>
<gene>
    <name evidence="9" type="ORF">KFL_003040130</name>
</gene>
<feature type="region of interest" description="Disordered" evidence="6">
    <location>
        <begin position="1"/>
        <end position="39"/>
    </location>
</feature>
<dbReference type="InterPro" id="IPR011009">
    <property type="entry name" value="Kinase-like_dom_sf"/>
</dbReference>
<keyword evidence="4 5" id="KW-0067">ATP-binding</keyword>
<dbReference type="GO" id="GO:0005524">
    <property type="term" value="F:ATP binding"/>
    <property type="evidence" value="ECO:0007669"/>
    <property type="project" value="UniProtKB-UniRule"/>
</dbReference>
<dbReference type="OrthoDB" id="4062651at2759"/>
<keyword evidence="7" id="KW-0812">Transmembrane</keyword>
<evidence type="ECO:0000256" key="4">
    <source>
        <dbReference type="ARBA" id="ARBA00022840"/>
    </source>
</evidence>
<dbReference type="PROSITE" id="PS50011">
    <property type="entry name" value="PROTEIN_KINASE_DOM"/>
    <property type="match status" value="1"/>
</dbReference>
<dbReference type="OMA" id="IRMTACA"/>
<evidence type="ECO:0000313" key="10">
    <source>
        <dbReference type="Proteomes" id="UP000054558"/>
    </source>
</evidence>
<accession>A0A1Y1ID84</accession>
<feature type="transmembrane region" description="Helical" evidence="7">
    <location>
        <begin position="42"/>
        <end position="66"/>
    </location>
</feature>
<dbReference type="PANTHER" id="PTHR47989:SF47">
    <property type="entry name" value="SERINE_THREONINE-PROTEIN KINASE PBL28-RELATED"/>
    <property type="match status" value="1"/>
</dbReference>
<dbReference type="AlphaFoldDB" id="A0A1Y1ID84"/>
<feature type="binding site" evidence="5">
    <location>
        <position position="158"/>
    </location>
    <ligand>
        <name>ATP</name>
        <dbReference type="ChEBI" id="CHEBI:30616"/>
    </ligand>
</feature>
<keyword evidence="2 5" id="KW-0547">Nucleotide-binding</keyword>
<dbReference type="PROSITE" id="PS00108">
    <property type="entry name" value="PROTEIN_KINASE_ST"/>
    <property type="match status" value="1"/>
</dbReference>
<dbReference type="PANTHER" id="PTHR47989">
    <property type="entry name" value="OS01G0750732 PROTEIN"/>
    <property type="match status" value="1"/>
</dbReference>
<dbReference type="GO" id="GO:0004672">
    <property type="term" value="F:protein kinase activity"/>
    <property type="evidence" value="ECO:0007669"/>
    <property type="project" value="InterPro"/>
</dbReference>
<name>A0A1Y1ID84_KLENI</name>
<dbReference type="EMBL" id="DF237253">
    <property type="protein sequence ID" value="GAQ86687.1"/>
    <property type="molecule type" value="Genomic_DNA"/>
</dbReference>
<keyword evidence="3 9" id="KW-0418">Kinase</keyword>
<evidence type="ECO:0000259" key="8">
    <source>
        <dbReference type="PROSITE" id="PS50011"/>
    </source>
</evidence>
<dbReference type="Gene3D" id="3.30.200.20">
    <property type="entry name" value="Phosphorylase Kinase, domain 1"/>
    <property type="match status" value="1"/>
</dbReference>
<feature type="domain" description="Protein kinase" evidence="8">
    <location>
        <begin position="130"/>
        <end position="445"/>
    </location>
</feature>
<dbReference type="PROSITE" id="PS00107">
    <property type="entry name" value="PROTEIN_KINASE_ATP"/>
    <property type="match status" value="1"/>
</dbReference>
<reference evidence="9 10" key="1">
    <citation type="journal article" date="2014" name="Nat. Commun.">
        <title>Klebsormidium flaccidum genome reveals primary factors for plant terrestrial adaptation.</title>
        <authorList>
            <person name="Hori K."/>
            <person name="Maruyama F."/>
            <person name="Fujisawa T."/>
            <person name="Togashi T."/>
            <person name="Yamamoto N."/>
            <person name="Seo M."/>
            <person name="Sato S."/>
            <person name="Yamada T."/>
            <person name="Mori H."/>
            <person name="Tajima N."/>
            <person name="Moriyama T."/>
            <person name="Ikeuchi M."/>
            <person name="Watanabe M."/>
            <person name="Wada H."/>
            <person name="Kobayashi K."/>
            <person name="Saito M."/>
            <person name="Masuda T."/>
            <person name="Sasaki-Sekimoto Y."/>
            <person name="Mashiguchi K."/>
            <person name="Awai K."/>
            <person name="Shimojima M."/>
            <person name="Masuda S."/>
            <person name="Iwai M."/>
            <person name="Nobusawa T."/>
            <person name="Narise T."/>
            <person name="Kondo S."/>
            <person name="Saito H."/>
            <person name="Sato R."/>
            <person name="Murakawa M."/>
            <person name="Ihara Y."/>
            <person name="Oshima-Yamada Y."/>
            <person name="Ohtaka K."/>
            <person name="Satoh M."/>
            <person name="Sonobe K."/>
            <person name="Ishii M."/>
            <person name="Ohtani R."/>
            <person name="Kanamori-Sato M."/>
            <person name="Honoki R."/>
            <person name="Miyazaki D."/>
            <person name="Mochizuki H."/>
            <person name="Umetsu J."/>
            <person name="Higashi K."/>
            <person name="Shibata D."/>
            <person name="Kamiya Y."/>
            <person name="Sato N."/>
            <person name="Nakamura Y."/>
            <person name="Tabata S."/>
            <person name="Ida S."/>
            <person name="Kurokawa K."/>
            <person name="Ohta H."/>
        </authorList>
    </citation>
    <scope>NUCLEOTIDE SEQUENCE [LARGE SCALE GENOMIC DNA]</scope>
    <source>
        <strain evidence="9 10">NIES-2285</strain>
    </source>
</reference>
<dbReference type="Pfam" id="PF00069">
    <property type="entry name" value="Pkinase"/>
    <property type="match status" value="1"/>
</dbReference>
<feature type="compositionally biased region" description="Polar residues" evidence="6">
    <location>
        <begin position="15"/>
        <end position="34"/>
    </location>
</feature>
<evidence type="ECO:0000313" key="9">
    <source>
        <dbReference type="EMBL" id="GAQ86687.1"/>
    </source>
</evidence>
<sequence>MTAPPGVASPLPAVSITSSATAPPNSLSTTPTEESSSGGSPVVIGAAAAGGAAAVLAAALVGFCLYRRRKRNRNQNFGPIPLAPKAGSPNESGPFDQPPSTSSGGSRFSGVPPSQRYFSLDELWAATNGWSEANMVGSGSFGTVYRGMLPDRTIVAIKRLDQRRRGRGSAVEERSWNAELAALSKVRHKNLVHFIGACNEADERLLVFEFVSGGSLDQRLRSARESGIPFLSWTERMAVIQGVCRGLAYLHHDISPPLLHRDIKASNILLKGGGSNVAPRGGGSDENIMGGSSNTVYEGGGRLEACIADFGLAHLMEDAESGRDTTSAVKGTLPYMAPEYLQGGSQFLSTKCDVYSFGVLTLELLSGRVVTARAPDARARFEPLPARAARLVAEGRGLAFIDVAVWDAFRVREADCCLQTALECLRGDPSARPTMEQISLRLRLLAPEMGGSEPPLLSGEESASTIWPRSSVEGSSSGQLSSAAWDSLPSHSMTQAVPFQFLDGR</sequence>
<dbReference type="Gene3D" id="1.10.510.10">
    <property type="entry name" value="Transferase(Phosphotransferase) domain 1"/>
    <property type="match status" value="1"/>
</dbReference>
<keyword evidence="7" id="KW-0472">Membrane</keyword>
<dbReference type="InterPro" id="IPR008271">
    <property type="entry name" value="Ser/Thr_kinase_AS"/>
</dbReference>
<organism evidence="9 10">
    <name type="scientific">Klebsormidium nitens</name>
    <name type="common">Green alga</name>
    <name type="synonym">Ulothrix nitens</name>
    <dbReference type="NCBI Taxonomy" id="105231"/>
    <lineage>
        <taxon>Eukaryota</taxon>
        <taxon>Viridiplantae</taxon>
        <taxon>Streptophyta</taxon>
        <taxon>Klebsormidiophyceae</taxon>
        <taxon>Klebsormidiales</taxon>
        <taxon>Klebsormidiaceae</taxon>
        <taxon>Klebsormidium</taxon>
    </lineage>
</organism>
<protein>
    <submittedName>
        <fullName evidence="9">Protein kinase superfamily protein</fullName>
    </submittedName>
</protein>
<evidence type="ECO:0000256" key="3">
    <source>
        <dbReference type="ARBA" id="ARBA00022777"/>
    </source>
</evidence>
<dbReference type="SMART" id="SM00220">
    <property type="entry name" value="S_TKc"/>
    <property type="match status" value="1"/>
</dbReference>
<dbReference type="InterPro" id="IPR017441">
    <property type="entry name" value="Protein_kinase_ATP_BS"/>
</dbReference>
<evidence type="ECO:0000256" key="5">
    <source>
        <dbReference type="PROSITE-ProRule" id="PRU10141"/>
    </source>
</evidence>
<evidence type="ECO:0000256" key="1">
    <source>
        <dbReference type="ARBA" id="ARBA00022679"/>
    </source>
</evidence>
<evidence type="ECO:0000256" key="6">
    <source>
        <dbReference type="SAM" id="MobiDB-lite"/>
    </source>
</evidence>
<keyword evidence="10" id="KW-1185">Reference proteome</keyword>
<evidence type="ECO:0000256" key="2">
    <source>
        <dbReference type="ARBA" id="ARBA00022741"/>
    </source>
</evidence>
<proteinExistence type="predicted"/>